<dbReference type="OrthoDB" id="8061759at2759"/>
<dbReference type="AlphaFoldDB" id="A0A1I8PMV1"/>
<accession>A0A1I8PMV1</accession>
<organism evidence="1 2">
    <name type="scientific">Stomoxys calcitrans</name>
    <name type="common">Stable fly</name>
    <name type="synonym">Conops calcitrans</name>
    <dbReference type="NCBI Taxonomy" id="35570"/>
    <lineage>
        <taxon>Eukaryota</taxon>
        <taxon>Metazoa</taxon>
        <taxon>Ecdysozoa</taxon>
        <taxon>Arthropoda</taxon>
        <taxon>Hexapoda</taxon>
        <taxon>Insecta</taxon>
        <taxon>Pterygota</taxon>
        <taxon>Neoptera</taxon>
        <taxon>Endopterygota</taxon>
        <taxon>Diptera</taxon>
        <taxon>Brachycera</taxon>
        <taxon>Muscomorpha</taxon>
        <taxon>Muscoidea</taxon>
        <taxon>Muscidae</taxon>
        <taxon>Stomoxys</taxon>
    </lineage>
</organism>
<evidence type="ECO:0000313" key="2">
    <source>
        <dbReference type="Proteomes" id="UP000095300"/>
    </source>
</evidence>
<dbReference type="VEuPathDB" id="VectorBase:SCAU009498"/>
<sequence>MRWEISIKMRSYTTEIDAIRFEHNTDIVNRMSVELIHEDGRNKLNGSFSFAQDFNDLHIFNWVILNRPNGKRPTLYNVSVSACKFLDNSAKNLNPIFATVLQLLKKYITGFPRKCPLQKNLEHLMKGIYFDEDMMPPYLPENNFTGVIGFMRANIMGFKVTLKARVESKFKGDNRRGKK</sequence>
<evidence type="ECO:0000313" key="1">
    <source>
        <dbReference type="EnsemblMetazoa" id="SCAU009498-PA"/>
    </source>
</evidence>
<dbReference type="Pfam" id="PF06477">
    <property type="entry name" value="DUF1091"/>
    <property type="match status" value="1"/>
</dbReference>
<dbReference type="PANTHER" id="PTHR20898:SF0">
    <property type="entry name" value="DAEDALUS ON 3-RELATED"/>
    <property type="match status" value="1"/>
</dbReference>
<dbReference type="KEGG" id="scac:106087086"/>
<gene>
    <name evidence="1" type="primary">106087086</name>
</gene>
<keyword evidence="2" id="KW-1185">Reference proteome</keyword>
<protein>
    <submittedName>
        <fullName evidence="1">Uncharacterized protein</fullName>
    </submittedName>
</protein>
<name>A0A1I8PMV1_STOCA</name>
<dbReference type="PANTHER" id="PTHR20898">
    <property type="entry name" value="DAEDALUS ON 3-RELATED-RELATED"/>
    <property type="match status" value="1"/>
</dbReference>
<dbReference type="InterPro" id="IPR010512">
    <property type="entry name" value="DUF1091"/>
</dbReference>
<proteinExistence type="predicted"/>
<reference evidence="1" key="1">
    <citation type="submission" date="2020-05" db="UniProtKB">
        <authorList>
            <consortium name="EnsemblMetazoa"/>
        </authorList>
    </citation>
    <scope>IDENTIFICATION</scope>
    <source>
        <strain evidence="1">USDA</strain>
    </source>
</reference>
<dbReference type="SMART" id="SM00697">
    <property type="entry name" value="DM8"/>
    <property type="match status" value="1"/>
</dbReference>
<dbReference type="EnsemblMetazoa" id="SCAU009498-RA">
    <property type="protein sequence ID" value="SCAU009498-PA"/>
    <property type="gene ID" value="SCAU009498"/>
</dbReference>
<dbReference type="Proteomes" id="UP000095300">
    <property type="component" value="Unassembled WGS sequence"/>
</dbReference>